<dbReference type="Proteomes" id="UP000220669">
    <property type="component" value="Unassembled WGS sequence"/>
</dbReference>
<name>A0AB36SET9_9ENTE</name>
<dbReference type="Pfam" id="PF04233">
    <property type="entry name" value="Phage_Mu_F"/>
    <property type="match status" value="1"/>
</dbReference>
<organism evidence="2 3">
    <name type="scientific">Enterococcus durans</name>
    <dbReference type="NCBI Taxonomy" id="53345"/>
    <lineage>
        <taxon>Bacteria</taxon>
        <taxon>Bacillati</taxon>
        <taxon>Bacillota</taxon>
        <taxon>Bacilli</taxon>
        <taxon>Lactobacillales</taxon>
        <taxon>Enterococcaceae</taxon>
        <taxon>Enterococcus</taxon>
    </lineage>
</organism>
<evidence type="ECO:0000259" key="1">
    <source>
        <dbReference type="Pfam" id="PF04233"/>
    </source>
</evidence>
<feature type="domain" description="Phage head morphogenesis" evidence="1">
    <location>
        <begin position="27"/>
        <end position="147"/>
    </location>
</feature>
<dbReference type="NCBIfam" id="TIGR01641">
    <property type="entry name" value="phageSPP1_gp7"/>
    <property type="match status" value="1"/>
</dbReference>
<comment type="caution">
    <text evidence="2">The sequence shown here is derived from an EMBL/GenBank/DDBJ whole genome shotgun (WGS) entry which is preliminary data.</text>
</comment>
<dbReference type="AlphaFoldDB" id="A0AB36SET9"/>
<dbReference type="InterPro" id="IPR006528">
    <property type="entry name" value="Phage_head_morphogenesis_dom"/>
</dbReference>
<dbReference type="EMBL" id="PDEB01000004">
    <property type="protein sequence ID" value="PEH46532.1"/>
    <property type="molecule type" value="Genomic_DNA"/>
</dbReference>
<accession>A0AB36SET9</accession>
<proteinExistence type="predicted"/>
<gene>
    <name evidence="2" type="ORF">CRM96_08705</name>
</gene>
<protein>
    <submittedName>
        <fullName evidence="2">Phage head morphogenesis protein</fullName>
    </submittedName>
</protein>
<reference evidence="2 3" key="1">
    <citation type="submission" date="2017-09" db="EMBL/GenBank/DDBJ databases">
        <title>FDA dAtabase for Regulatory Grade micrObial Sequences (FDA-ARGOS): Supporting development and validation of Infectious Disease Dx tests.</title>
        <authorList>
            <person name="Minogue T."/>
            <person name="Wolcott M."/>
            <person name="Wasieloski L."/>
            <person name="Aguilar W."/>
            <person name="Moore D."/>
            <person name="Tallon L.J."/>
            <person name="Sadzewicz L."/>
            <person name="Ott S."/>
            <person name="Zhao X."/>
            <person name="Nagaraj S."/>
            <person name="Vavikolanu K."/>
            <person name="Aluvathingal J."/>
            <person name="Nadendla S."/>
            <person name="Sichtig H."/>
        </authorList>
    </citation>
    <scope>NUCLEOTIDE SEQUENCE [LARGE SCALE GENOMIC DNA]</scope>
    <source>
        <strain evidence="2 3">FDAARGOS_396</strain>
    </source>
</reference>
<evidence type="ECO:0000313" key="3">
    <source>
        <dbReference type="Proteomes" id="UP000220669"/>
    </source>
</evidence>
<sequence length="466" mass="53444">MNLVNAPVAGKRLSKRLYQYRDKLADNVTQNIITGLFEGKSYAEIARRVNEETEASYKQALRIARTEAGRTQSTTTQKGYIEAKKKGIDIQKRWLATLDKKTRHDHRELDGQTIEVDEKFSVRGHTAEGPRLFGVAREDVNCRCTTIEVIDGVAPELRKNNETKEASEYKNYEDWLQGKTQSKKVKITDFFNRTNAREMLGNQYVNQWNTHISSMDNSVRSLFDELGGDLDFFNIKNGRAFASRNKLQLSIEDFSGDKYHNPLQVVYHEAGHAFDSLGLERITGKNLHPSGNKLKVKRGKRTIEVDEYIRHASALPKYNLKETMSQDFWRYINGDLPTYAELGTRPRKKAEKLAYDELRSKIFEESNKNFKKFKQEFSDFAKDNPKAFSSISDIIESLGFLGQYPFGSGHGTRYWSTAGMTETEFFAHATESVAANNETLKLMQEMFPESMKIWETIVKDILRGGN</sequence>
<evidence type="ECO:0000313" key="2">
    <source>
        <dbReference type="EMBL" id="PEH46532.1"/>
    </source>
</evidence>